<protein>
    <recommendedName>
        <fullName evidence="4">DUF4239 domain-containing protein</fullName>
    </recommendedName>
</protein>
<evidence type="ECO:0000313" key="3">
    <source>
        <dbReference type="Proteomes" id="UP000190092"/>
    </source>
</evidence>
<dbReference type="Proteomes" id="UP000190092">
    <property type="component" value="Unassembled WGS sequence"/>
</dbReference>
<feature type="transmembrane region" description="Helical" evidence="1">
    <location>
        <begin position="168"/>
        <end position="187"/>
    </location>
</feature>
<keyword evidence="1" id="KW-0472">Membrane</keyword>
<feature type="transmembrane region" description="Helical" evidence="1">
    <location>
        <begin position="30"/>
        <end position="50"/>
    </location>
</feature>
<dbReference type="InterPro" id="IPR025333">
    <property type="entry name" value="DUF4239"/>
</dbReference>
<evidence type="ECO:0008006" key="4">
    <source>
        <dbReference type="Google" id="ProtNLM"/>
    </source>
</evidence>
<keyword evidence="3" id="KW-1185">Reference proteome</keyword>
<organism evidence="2 3">
    <name type="scientific">Enhydrobacter aerosaccus</name>
    <dbReference type="NCBI Taxonomy" id="225324"/>
    <lineage>
        <taxon>Bacteria</taxon>
        <taxon>Pseudomonadati</taxon>
        <taxon>Pseudomonadota</taxon>
        <taxon>Alphaproteobacteria</taxon>
        <taxon>Hyphomicrobiales</taxon>
        <taxon>Enhydrobacter</taxon>
    </lineage>
</organism>
<sequence length="240" mass="25749">MSGGALSGMVAAWVLPDHHLSRKSATAVKLAASLVVLLTSLVLALMLSAANSSFSVNAGIVKKLGSDLIHLDHVLRVYGPEANGARADLRAYATWKNEELFSASPVPTTTNRATADLLDKLLDSILSLAPADRRQTALVAQAQTITANIYAGRWLLWENPGTTVPIQFLFVLIGWLFLIFLSFGLFAPVNATVVTSFFLTSLAVMGAILMILELGDPMHQSLVRISSEPMRIALAEIGRP</sequence>
<reference evidence="3" key="1">
    <citation type="submission" date="2017-02" db="EMBL/GenBank/DDBJ databases">
        <authorList>
            <person name="Varghese N."/>
            <person name="Submissions S."/>
        </authorList>
    </citation>
    <scope>NUCLEOTIDE SEQUENCE [LARGE SCALE GENOMIC DNA]</scope>
    <source>
        <strain evidence="3">ATCC 27094</strain>
    </source>
</reference>
<dbReference type="Pfam" id="PF14023">
    <property type="entry name" value="Bestrophin-like"/>
    <property type="match status" value="1"/>
</dbReference>
<keyword evidence="1" id="KW-1133">Transmembrane helix</keyword>
<dbReference type="AlphaFoldDB" id="A0A1T4JWA0"/>
<dbReference type="EMBL" id="FUWJ01000001">
    <property type="protein sequence ID" value="SJZ34399.1"/>
    <property type="molecule type" value="Genomic_DNA"/>
</dbReference>
<name>A0A1T4JWA0_9HYPH</name>
<keyword evidence="1" id="KW-0812">Transmembrane</keyword>
<proteinExistence type="predicted"/>
<feature type="transmembrane region" description="Helical" evidence="1">
    <location>
        <begin position="193"/>
        <end position="212"/>
    </location>
</feature>
<accession>A0A1T4JWA0</accession>
<evidence type="ECO:0000256" key="1">
    <source>
        <dbReference type="SAM" id="Phobius"/>
    </source>
</evidence>
<evidence type="ECO:0000313" key="2">
    <source>
        <dbReference type="EMBL" id="SJZ34399.1"/>
    </source>
</evidence>
<gene>
    <name evidence="2" type="ORF">SAMN02745126_00523</name>
</gene>